<keyword evidence="7 9" id="KW-0413">Isomerase</keyword>
<dbReference type="InterPro" id="IPR027304">
    <property type="entry name" value="Trigger_fact/SurA_dom_sf"/>
</dbReference>
<dbReference type="Gene3D" id="3.10.50.40">
    <property type="match status" value="1"/>
</dbReference>
<evidence type="ECO:0000256" key="4">
    <source>
        <dbReference type="ARBA" id="ARBA00016902"/>
    </source>
</evidence>
<dbReference type="EMBL" id="DSKY01000009">
    <property type="protein sequence ID" value="HDY58465.1"/>
    <property type="molecule type" value="Genomic_DNA"/>
</dbReference>
<keyword evidence="6 9" id="KW-0143">Chaperone</keyword>
<dbReference type="PIRSF" id="PIRSF003095">
    <property type="entry name" value="Trigger_factor"/>
    <property type="match status" value="1"/>
</dbReference>
<dbReference type="EC" id="5.2.1.8" evidence="3 9"/>
<feature type="domain" description="Trigger factor C-terminal" evidence="12">
    <location>
        <begin position="267"/>
        <end position="401"/>
    </location>
</feature>
<proteinExistence type="inferred from homology"/>
<evidence type="ECO:0000256" key="3">
    <source>
        <dbReference type="ARBA" id="ARBA00013194"/>
    </source>
</evidence>
<dbReference type="InterPro" id="IPR008881">
    <property type="entry name" value="Trigger_fac_ribosome-bd_bac"/>
</dbReference>
<comment type="subcellular location">
    <subcellularLocation>
        <location evidence="9">Cytoplasm</location>
    </subcellularLocation>
    <text evidence="9">About half TF is bound to the ribosome near the polypeptide exit tunnel while the other half is free in the cytoplasm.</text>
</comment>
<dbReference type="InterPro" id="IPR037041">
    <property type="entry name" value="Trigger_fac_C_sf"/>
</dbReference>
<evidence type="ECO:0000259" key="12">
    <source>
        <dbReference type="Pfam" id="PF05698"/>
    </source>
</evidence>
<keyword evidence="9" id="KW-0131">Cell cycle</keyword>
<comment type="caution">
    <text evidence="13">The sequence shown here is derived from an EMBL/GenBank/DDBJ whole genome shotgun (WGS) entry which is preliminary data.</text>
</comment>
<dbReference type="SUPFAM" id="SSF102735">
    <property type="entry name" value="Trigger factor ribosome-binding domain"/>
    <property type="match status" value="1"/>
</dbReference>
<dbReference type="InterPro" id="IPR036611">
    <property type="entry name" value="Trigger_fac_ribosome-bd_sf"/>
</dbReference>
<feature type="domain" description="Trigger factor ribosome-binding bacterial" evidence="11">
    <location>
        <begin position="31"/>
        <end position="152"/>
    </location>
</feature>
<evidence type="ECO:0000256" key="5">
    <source>
        <dbReference type="ARBA" id="ARBA00023110"/>
    </source>
</evidence>
<dbReference type="SUPFAM" id="SSF109998">
    <property type="entry name" value="Triger factor/SurA peptide-binding domain-like"/>
    <property type="match status" value="1"/>
</dbReference>
<keyword evidence="9" id="KW-0963">Cytoplasm</keyword>
<evidence type="ECO:0000256" key="8">
    <source>
        <dbReference type="ARBA" id="ARBA00029986"/>
    </source>
</evidence>
<evidence type="ECO:0000259" key="11">
    <source>
        <dbReference type="Pfam" id="PF05697"/>
    </source>
</evidence>
<evidence type="ECO:0000256" key="7">
    <source>
        <dbReference type="ARBA" id="ARBA00023235"/>
    </source>
</evidence>
<evidence type="ECO:0000256" key="6">
    <source>
        <dbReference type="ARBA" id="ARBA00023186"/>
    </source>
</evidence>
<comment type="domain">
    <text evidence="9">Consists of 3 domains; the N-terminus binds the ribosome, the middle domain has PPIase activity, while the C-terminus has intrinsic chaperone activity on its own.</text>
</comment>
<dbReference type="GO" id="GO:0006457">
    <property type="term" value="P:protein folding"/>
    <property type="evidence" value="ECO:0007669"/>
    <property type="project" value="UniProtKB-UniRule"/>
</dbReference>
<dbReference type="HAMAP" id="MF_00303">
    <property type="entry name" value="Trigger_factor_Tig"/>
    <property type="match status" value="1"/>
</dbReference>
<keyword evidence="9" id="KW-0132">Cell division</keyword>
<gene>
    <name evidence="9 13" type="primary">tig</name>
    <name evidence="13" type="ORF">ENP86_02800</name>
</gene>
<comment type="catalytic activity">
    <reaction evidence="1 9">
        <text>[protein]-peptidylproline (omega=180) = [protein]-peptidylproline (omega=0)</text>
        <dbReference type="Rhea" id="RHEA:16237"/>
        <dbReference type="Rhea" id="RHEA-COMP:10747"/>
        <dbReference type="Rhea" id="RHEA-COMP:10748"/>
        <dbReference type="ChEBI" id="CHEBI:83833"/>
        <dbReference type="ChEBI" id="CHEBI:83834"/>
        <dbReference type="EC" id="5.2.1.8"/>
    </reaction>
</comment>
<dbReference type="Pfam" id="PF05698">
    <property type="entry name" value="Trigger_C"/>
    <property type="match status" value="1"/>
</dbReference>
<protein>
    <recommendedName>
        <fullName evidence="4 9">Trigger factor</fullName>
        <shortName evidence="9">TF</shortName>
        <ecNumber evidence="3 9">5.2.1.8</ecNumber>
    </recommendedName>
    <alternativeName>
        <fullName evidence="8 9">PPIase</fullName>
    </alternativeName>
</protein>
<dbReference type="NCBIfam" id="TIGR00115">
    <property type="entry name" value="tig"/>
    <property type="match status" value="1"/>
</dbReference>
<evidence type="ECO:0000256" key="9">
    <source>
        <dbReference type="HAMAP-Rule" id="MF_00303"/>
    </source>
</evidence>
<keyword evidence="5 9" id="KW-0697">Rotamase</keyword>
<feature type="coiled-coil region" evidence="10">
    <location>
        <begin position="230"/>
        <end position="301"/>
    </location>
</feature>
<accession>A0A7V0Z4I1</accession>
<comment type="function">
    <text evidence="9">Involved in protein export. Acts as a chaperone by maintaining the newly synthesized protein in an open conformation. Functions as a peptidyl-prolyl cis-trans isomerase.</text>
</comment>
<organism evidence="13">
    <name type="scientific">candidate division WOR-3 bacterium</name>
    <dbReference type="NCBI Taxonomy" id="2052148"/>
    <lineage>
        <taxon>Bacteria</taxon>
        <taxon>Bacteria division WOR-3</taxon>
    </lineage>
</organism>
<dbReference type="GO" id="GO:0003755">
    <property type="term" value="F:peptidyl-prolyl cis-trans isomerase activity"/>
    <property type="evidence" value="ECO:0007669"/>
    <property type="project" value="UniProtKB-UniRule"/>
</dbReference>
<dbReference type="InterPro" id="IPR008880">
    <property type="entry name" value="Trigger_fac_C"/>
</dbReference>
<comment type="similarity">
    <text evidence="2 9">Belongs to the FKBP-type PPIase family. Tig subfamily.</text>
</comment>
<dbReference type="GO" id="GO:0015031">
    <property type="term" value="P:protein transport"/>
    <property type="evidence" value="ECO:0007669"/>
    <property type="project" value="UniProtKB-UniRule"/>
</dbReference>
<dbReference type="Gene3D" id="1.10.3120.10">
    <property type="entry name" value="Trigger factor, C-terminal domain"/>
    <property type="match status" value="1"/>
</dbReference>
<keyword evidence="10" id="KW-0175">Coiled coil</keyword>
<dbReference type="GO" id="GO:0005737">
    <property type="term" value="C:cytoplasm"/>
    <property type="evidence" value="ECO:0007669"/>
    <property type="project" value="UniProtKB-SubCell"/>
</dbReference>
<evidence type="ECO:0000256" key="2">
    <source>
        <dbReference type="ARBA" id="ARBA00005464"/>
    </source>
</evidence>
<evidence type="ECO:0000256" key="10">
    <source>
        <dbReference type="SAM" id="Coils"/>
    </source>
</evidence>
<dbReference type="AlphaFoldDB" id="A0A7V0Z4I1"/>
<evidence type="ECO:0000313" key="13">
    <source>
        <dbReference type="EMBL" id="HDY58465.1"/>
    </source>
</evidence>
<dbReference type="Pfam" id="PF05697">
    <property type="entry name" value="Trigger_N"/>
    <property type="match status" value="1"/>
</dbReference>
<dbReference type="Gene3D" id="3.30.70.1050">
    <property type="entry name" value="Trigger factor ribosome-binding domain"/>
    <property type="match status" value="1"/>
</dbReference>
<evidence type="ECO:0000256" key="1">
    <source>
        <dbReference type="ARBA" id="ARBA00000971"/>
    </source>
</evidence>
<dbReference type="SUPFAM" id="SSF54534">
    <property type="entry name" value="FKBP-like"/>
    <property type="match status" value="1"/>
</dbReference>
<dbReference type="InterPro" id="IPR046357">
    <property type="entry name" value="PPIase_dom_sf"/>
</dbReference>
<dbReference type="GO" id="GO:0051301">
    <property type="term" value="P:cell division"/>
    <property type="evidence" value="ECO:0007669"/>
    <property type="project" value="UniProtKB-KW"/>
</dbReference>
<reference evidence="13" key="1">
    <citation type="journal article" date="2020" name="mSystems">
        <title>Genome- and Community-Level Interaction Insights into Carbon Utilization and Element Cycling Functions of Hydrothermarchaeota in Hydrothermal Sediment.</title>
        <authorList>
            <person name="Zhou Z."/>
            <person name="Liu Y."/>
            <person name="Xu W."/>
            <person name="Pan J."/>
            <person name="Luo Z.H."/>
            <person name="Li M."/>
        </authorList>
    </citation>
    <scope>NUCLEOTIDE SEQUENCE [LARGE SCALE GENOMIC DNA]</scope>
    <source>
        <strain evidence="13">SpSt-258</strain>
    </source>
</reference>
<dbReference type="InterPro" id="IPR005215">
    <property type="entry name" value="Trig_fac"/>
</dbReference>
<name>A0A7V0Z4I1_UNCW3</name>
<sequence>MRVGGSTPPPRTFLFFLKNRKGGFLEYQIVNETETEKEIEFKLGAQELEPFIDNSIEKLRDRISIKGYRRGRAPKGLIRTRYYDTLKAEAINDLILDLYKRVLQEKNWKPVSNPELVSFDDAGEIKFNLRFEIQPEFDVNDYKGLELFREEPLPLDYLYEQTLNRLKENYADVVETTKPAAVDDFITLDLEIIEDNKVIDKQSDVVIKLGDRSFPDELNRALVGIKKGEKKDIQINNQIYRIKIKKVEEKILAQIDEEFAKMLNYNSLEEMEKGLKDMLKKQEEERLNEELKENLAQILLERFHFPVPKSLIEREYQVILKSSNLTDNDNNRERFMPIAEKRARFNMILDKIAQKENIEVLEEDVNNLVQKNGFSVDEASEEIREYFKKALTRDEVVQFLLKNSNIVQKGRILSPEEAKNANRSIRH</sequence>